<dbReference type="Pfam" id="PF11951">
    <property type="entry name" value="Fungal_trans_2"/>
    <property type="match status" value="1"/>
</dbReference>
<dbReference type="CDD" id="cd00067">
    <property type="entry name" value="GAL4"/>
    <property type="match status" value="1"/>
</dbReference>
<sequence length="408" mass="45356">MPLQIRRTHTKSRGGCLECKRRKIKCNEEKPICSGCVKRCIPCEYSLSGYSRSDGPSPSGVSTLDGTQGRSHTPTTPAPPPYEAASSSHTTKALGKFDMDDMALLHQFLTETAATIAGPWEKEIPRLATSCDYLMHIILSTAALHLAYLNPEQRDKYEYIASQHRDLGIGPFRWALSKITVENCNEVFAYSSLMILAQFAPSHSPNEVFLPSPTPALYKGPANWIVCFRGCASVANQAMPYIRAGPLGILIAQGTQVSNLARTVSVFPENDDDRSIEYISEHLLKLPSIKASTTVDEMESYIEAISWLRRLLAASSADSDSLTCRIFSSIWPTQISDTFIRTLNEDRPAALVITAHYCLLLQRCHSCWYMEHRANALLMSIQQSLATGWAPYIERPVKVIQNAQLDPR</sequence>
<dbReference type="HOGENOM" id="CLU_024934_5_2_1"/>
<dbReference type="Proteomes" id="UP000054321">
    <property type="component" value="Unassembled WGS sequence"/>
</dbReference>
<reference evidence="4 5" key="1">
    <citation type="submission" date="2014-04" db="EMBL/GenBank/DDBJ databases">
        <authorList>
            <consortium name="DOE Joint Genome Institute"/>
            <person name="Kuo A."/>
            <person name="Martino E."/>
            <person name="Perotto S."/>
            <person name="Kohler A."/>
            <person name="Nagy L.G."/>
            <person name="Floudas D."/>
            <person name="Copeland A."/>
            <person name="Barry K.W."/>
            <person name="Cichocki N."/>
            <person name="Veneault-Fourrey C."/>
            <person name="LaButti K."/>
            <person name="Lindquist E.A."/>
            <person name="Lipzen A."/>
            <person name="Lundell T."/>
            <person name="Morin E."/>
            <person name="Murat C."/>
            <person name="Sun H."/>
            <person name="Tunlid A."/>
            <person name="Henrissat B."/>
            <person name="Grigoriev I.V."/>
            <person name="Hibbett D.S."/>
            <person name="Martin F."/>
            <person name="Nordberg H.P."/>
            <person name="Cantor M.N."/>
            <person name="Hua S.X."/>
        </authorList>
    </citation>
    <scope>NUCLEOTIDE SEQUENCE [LARGE SCALE GENOMIC DNA]</scope>
    <source>
        <strain evidence="4 5">Zn</strain>
    </source>
</reference>
<reference evidence="5" key="2">
    <citation type="submission" date="2015-01" db="EMBL/GenBank/DDBJ databases">
        <title>Evolutionary Origins and Diversification of the Mycorrhizal Mutualists.</title>
        <authorList>
            <consortium name="DOE Joint Genome Institute"/>
            <consortium name="Mycorrhizal Genomics Consortium"/>
            <person name="Kohler A."/>
            <person name="Kuo A."/>
            <person name="Nagy L.G."/>
            <person name="Floudas D."/>
            <person name="Copeland A."/>
            <person name="Barry K.W."/>
            <person name="Cichocki N."/>
            <person name="Veneault-Fourrey C."/>
            <person name="LaButti K."/>
            <person name="Lindquist E.A."/>
            <person name="Lipzen A."/>
            <person name="Lundell T."/>
            <person name="Morin E."/>
            <person name="Murat C."/>
            <person name="Riley R."/>
            <person name="Ohm R."/>
            <person name="Sun H."/>
            <person name="Tunlid A."/>
            <person name="Henrissat B."/>
            <person name="Grigoriev I.V."/>
            <person name="Hibbett D.S."/>
            <person name="Martin F."/>
        </authorList>
    </citation>
    <scope>NUCLEOTIDE SEQUENCE [LARGE SCALE GENOMIC DNA]</scope>
    <source>
        <strain evidence="5">Zn</strain>
    </source>
</reference>
<evidence type="ECO:0000259" key="3">
    <source>
        <dbReference type="PROSITE" id="PS50048"/>
    </source>
</evidence>
<dbReference type="PRINTS" id="PR00755">
    <property type="entry name" value="AFLATOXINBRP"/>
</dbReference>
<dbReference type="InterPro" id="IPR021858">
    <property type="entry name" value="Fun_TF"/>
</dbReference>
<dbReference type="InterPro" id="IPR053157">
    <property type="entry name" value="Sterol_Uptake_Regulator"/>
</dbReference>
<dbReference type="PANTHER" id="PTHR47784">
    <property type="entry name" value="STEROL UPTAKE CONTROL PROTEIN 2"/>
    <property type="match status" value="1"/>
</dbReference>
<proteinExistence type="predicted"/>
<dbReference type="SUPFAM" id="SSF57701">
    <property type="entry name" value="Zn2/Cys6 DNA-binding domain"/>
    <property type="match status" value="1"/>
</dbReference>
<dbReference type="PROSITE" id="PS50048">
    <property type="entry name" value="ZN2_CY6_FUNGAL_2"/>
    <property type="match status" value="1"/>
</dbReference>
<dbReference type="InterPro" id="IPR001138">
    <property type="entry name" value="Zn2Cys6_DnaBD"/>
</dbReference>
<dbReference type="PROSITE" id="PS00463">
    <property type="entry name" value="ZN2_CY6_FUNGAL_1"/>
    <property type="match status" value="1"/>
</dbReference>
<evidence type="ECO:0000256" key="2">
    <source>
        <dbReference type="SAM" id="MobiDB-lite"/>
    </source>
</evidence>
<feature type="domain" description="Zn(2)-C6 fungal-type" evidence="3">
    <location>
        <begin position="15"/>
        <end position="45"/>
    </location>
</feature>
<keyword evidence="5" id="KW-1185">Reference proteome</keyword>
<dbReference type="OrthoDB" id="5386330at2759"/>
<dbReference type="Gene3D" id="4.10.240.10">
    <property type="entry name" value="Zn(2)-C6 fungal-type DNA-binding domain"/>
    <property type="match status" value="1"/>
</dbReference>
<protein>
    <recommendedName>
        <fullName evidence="3">Zn(2)-C6 fungal-type domain-containing protein</fullName>
    </recommendedName>
</protein>
<keyword evidence="1" id="KW-0539">Nucleus</keyword>
<dbReference type="PANTHER" id="PTHR47784:SF5">
    <property type="entry name" value="STEROL UPTAKE CONTROL PROTEIN 2"/>
    <property type="match status" value="1"/>
</dbReference>
<dbReference type="GO" id="GO:0001228">
    <property type="term" value="F:DNA-binding transcription activator activity, RNA polymerase II-specific"/>
    <property type="evidence" value="ECO:0007669"/>
    <property type="project" value="TreeGrafter"/>
</dbReference>
<evidence type="ECO:0000256" key="1">
    <source>
        <dbReference type="ARBA" id="ARBA00023242"/>
    </source>
</evidence>
<organism evidence="4 5">
    <name type="scientific">Oidiodendron maius (strain Zn)</name>
    <dbReference type="NCBI Taxonomy" id="913774"/>
    <lineage>
        <taxon>Eukaryota</taxon>
        <taxon>Fungi</taxon>
        <taxon>Dikarya</taxon>
        <taxon>Ascomycota</taxon>
        <taxon>Pezizomycotina</taxon>
        <taxon>Leotiomycetes</taxon>
        <taxon>Leotiomycetes incertae sedis</taxon>
        <taxon>Myxotrichaceae</taxon>
        <taxon>Oidiodendron</taxon>
    </lineage>
</organism>
<dbReference type="EMBL" id="KN832880">
    <property type="protein sequence ID" value="KIM98601.1"/>
    <property type="molecule type" value="Genomic_DNA"/>
</dbReference>
<feature type="region of interest" description="Disordered" evidence="2">
    <location>
        <begin position="50"/>
        <end position="89"/>
    </location>
</feature>
<dbReference type="InParanoid" id="A0A0C3H8D0"/>
<dbReference type="GO" id="GO:0008270">
    <property type="term" value="F:zinc ion binding"/>
    <property type="evidence" value="ECO:0007669"/>
    <property type="project" value="InterPro"/>
</dbReference>
<dbReference type="Pfam" id="PF00172">
    <property type="entry name" value="Zn_clus"/>
    <property type="match status" value="1"/>
</dbReference>
<dbReference type="AlphaFoldDB" id="A0A0C3H8D0"/>
<gene>
    <name evidence="4" type="ORF">OIDMADRAFT_181899</name>
</gene>
<evidence type="ECO:0000313" key="5">
    <source>
        <dbReference type="Proteomes" id="UP000054321"/>
    </source>
</evidence>
<accession>A0A0C3H8D0</accession>
<evidence type="ECO:0000313" key="4">
    <source>
        <dbReference type="EMBL" id="KIM98601.1"/>
    </source>
</evidence>
<feature type="compositionally biased region" description="Polar residues" evidence="2">
    <location>
        <begin position="50"/>
        <end position="72"/>
    </location>
</feature>
<name>A0A0C3H8D0_OIDMZ</name>
<dbReference type="InterPro" id="IPR036864">
    <property type="entry name" value="Zn2-C6_fun-type_DNA-bd_sf"/>
</dbReference>
<dbReference type="FunCoup" id="A0A0C3H8D0">
    <property type="interactions" value="666"/>
</dbReference>
<dbReference type="SMART" id="SM00066">
    <property type="entry name" value="GAL4"/>
    <property type="match status" value="1"/>
</dbReference>